<keyword evidence="3" id="KW-1185">Reference proteome</keyword>
<keyword evidence="1" id="KW-1133">Transmembrane helix</keyword>
<accession>A0ABQ5V854</accession>
<reference evidence="2" key="1">
    <citation type="journal article" date="2014" name="Int. J. Syst. Evol. Microbiol.">
        <title>Complete genome of a new Firmicutes species belonging to the dominant human colonic microbiota ('Ruminococcus bicirculans') reveals two chromosomes and a selective capacity to utilize plant glucans.</title>
        <authorList>
            <consortium name="NISC Comparative Sequencing Program"/>
            <person name="Wegmann U."/>
            <person name="Louis P."/>
            <person name="Goesmann A."/>
            <person name="Henrissat B."/>
            <person name="Duncan S.H."/>
            <person name="Flint H.J."/>
        </authorList>
    </citation>
    <scope>NUCLEOTIDE SEQUENCE</scope>
    <source>
        <strain evidence="2">NBRC 108219</strain>
    </source>
</reference>
<feature type="transmembrane region" description="Helical" evidence="1">
    <location>
        <begin position="67"/>
        <end position="84"/>
    </location>
</feature>
<dbReference type="EMBL" id="BSNK01000001">
    <property type="protein sequence ID" value="GLQ23230.1"/>
    <property type="molecule type" value="Genomic_DNA"/>
</dbReference>
<evidence type="ECO:0008006" key="4">
    <source>
        <dbReference type="Google" id="ProtNLM"/>
    </source>
</evidence>
<reference evidence="2" key="2">
    <citation type="submission" date="2023-01" db="EMBL/GenBank/DDBJ databases">
        <title>Draft genome sequence of Algimonas ampicilliniresistens strain NBRC 108219.</title>
        <authorList>
            <person name="Sun Q."/>
            <person name="Mori K."/>
        </authorList>
    </citation>
    <scope>NUCLEOTIDE SEQUENCE</scope>
    <source>
        <strain evidence="2">NBRC 108219</strain>
    </source>
</reference>
<sequence>MTKMKETSEPKPDTVKRVGFDDFLDDIFGISIKGLKSIWTLIVDPTDYFEAARHGDWQGRFTPALRIWLSIMTIMIALQFIWAADASSYMDSITQIPRAFVDIQIKQDGANIEALNNYNMLDAAKRINTRNMLIYPVIFIAVFLLLSAIFRPWRNGENFVVSQRYIFGVIVPASVLGLTTTVLSYLAPPSFYTAYTNIQLVVIGVVYAITAYRGPMRDFEKDRVGMSIVMALIMLVGIFIAQIISMLIASFPIIMEIVQL</sequence>
<organism evidence="2 3">
    <name type="scientific">Algimonas ampicilliniresistens</name>
    <dbReference type="NCBI Taxonomy" id="1298735"/>
    <lineage>
        <taxon>Bacteria</taxon>
        <taxon>Pseudomonadati</taxon>
        <taxon>Pseudomonadota</taxon>
        <taxon>Alphaproteobacteria</taxon>
        <taxon>Maricaulales</taxon>
        <taxon>Robiginitomaculaceae</taxon>
        <taxon>Algimonas</taxon>
    </lineage>
</organism>
<keyword evidence="1" id="KW-0812">Transmembrane</keyword>
<gene>
    <name evidence="2" type="ORF">GCM10007853_11040</name>
</gene>
<feature type="transmembrane region" description="Helical" evidence="1">
    <location>
        <begin position="192"/>
        <end position="212"/>
    </location>
</feature>
<feature type="transmembrane region" description="Helical" evidence="1">
    <location>
        <begin position="165"/>
        <end position="186"/>
    </location>
</feature>
<protein>
    <recommendedName>
        <fullName evidence="4">Yip1 domain-containing protein</fullName>
    </recommendedName>
</protein>
<evidence type="ECO:0000313" key="2">
    <source>
        <dbReference type="EMBL" id="GLQ23230.1"/>
    </source>
</evidence>
<feature type="transmembrane region" description="Helical" evidence="1">
    <location>
        <begin position="133"/>
        <end position="153"/>
    </location>
</feature>
<dbReference type="RefSeq" id="WP_284388435.1">
    <property type="nucleotide sequence ID" value="NZ_BSNK01000001.1"/>
</dbReference>
<proteinExistence type="predicted"/>
<name>A0ABQ5V854_9PROT</name>
<feature type="transmembrane region" description="Helical" evidence="1">
    <location>
        <begin position="224"/>
        <end position="254"/>
    </location>
</feature>
<dbReference type="Proteomes" id="UP001161391">
    <property type="component" value="Unassembled WGS sequence"/>
</dbReference>
<comment type="caution">
    <text evidence="2">The sequence shown here is derived from an EMBL/GenBank/DDBJ whole genome shotgun (WGS) entry which is preliminary data.</text>
</comment>
<keyword evidence="1" id="KW-0472">Membrane</keyword>
<evidence type="ECO:0000256" key="1">
    <source>
        <dbReference type="SAM" id="Phobius"/>
    </source>
</evidence>
<evidence type="ECO:0000313" key="3">
    <source>
        <dbReference type="Proteomes" id="UP001161391"/>
    </source>
</evidence>